<proteinExistence type="predicted"/>
<feature type="region of interest" description="Disordered" evidence="1">
    <location>
        <begin position="107"/>
        <end position="128"/>
    </location>
</feature>
<reference evidence="2 3" key="1">
    <citation type="submission" date="2015-04" db="EMBL/GenBank/DDBJ databases">
        <title>Complete genome sequence of Schizopora paradoxa KUC8140, a cosmopolitan wood degrader in East Asia.</title>
        <authorList>
            <consortium name="DOE Joint Genome Institute"/>
            <person name="Min B."/>
            <person name="Park H."/>
            <person name="Jang Y."/>
            <person name="Kim J.-J."/>
            <person name="Kim K.H."/>
            <person name="Pangilinan J."/>
            <person name="Lipzen A."/>
            <person name="Riley R."/>
            <person name="Grigoriev I.V."/>
            <person name="Spatafora J.W."/>
            <person name="Choi I.-G."/>
        </authorList>
    </citation>
    <scope>NUCLEOTIDE SEQUENCE [LARGE SCALE GENOMIC DNA]</scope>
    <source>
        <strain evidence="2 3">KUC8140</strain>
    </source>
</reference>
<accession>A0A0H2QZ37</accession>
<gene>
    <name evidence="2" type="ORF">SCHPADRAFT_744067</name>
</gene>
<dbReference type="AlphaFoldDB" id="A0A0H2QZ37"/>
<feature type="compositionally biased region" description="Polar residues" evidence="1">
    <location>
        <begin position="1"/>
        <end position="18"/>
    </location>
</feature>
<feature type="compositionally biased region" description="Polar residues" evidence="1">
    <location>
        <begin position="107"/>
        <end position="116"/>
    </location>
</feature>
<dbReference type="InParanoid" id="A0A0H2QZ37"/>
<keyword evidence="3" id="KW-1185">Reference proteome</keyword>
<sequence>MQTMQTHHAQPGYQQQHYVPSHVSPGPPPLIPFALSFLELVASCGVRFFDRPLHIPETVLLFSTYSNSMVAYAQKRVSASKVNEVTDSFGGLQESLEQRFPLYSSKKQLSTVNSPKSRPPPTSPHDAASADLLALSSPRWHPLPSTSTHNSNRRSVNVPYFVELRLAESFPYIPSTRSCATIPNQSHKFDVLTNRLRASAAFDIYRKRLALTGARQELSICILDTFDIYRQHLSTIDGPDCVLSMLSLYTVTVFRGLPTAGSH</sequence>
<name>A0A0H2QZ37_9AGAM</name>
<evidence type="ECO:0000256" key="1">
    <source>
        <dbReference type="SAM" id="MobiDB-lite"/>
    </source>
</evidence>
<protein>
    <submittedName>
        <fullName evidence="2">Uncharacterized protein</fullName>
    </submittedName>
</protein>
<evidence type="ECO:0000313" key="2">
    <source>
        <dbReference type="EMBL" id="KLO04840.1"/>
    </source>
</evidence>
<dbReference type="Proteomes" id="UP000053477">
    <property type="component" value="Unassembled WGS sequence"/>
</dbReference>
<feature type="region of interest" description="Disordered" evidence="1">
    <location>
        <begin position="1"/>
        <end position="21"/>
    </location>
</feature>
<dbReference type="EMBL" id="KQ086419">
    <property type="protein sequence ID" value="KLO04840.1"/>
    <property type="molecule type" value="Genomic_DNA"/>
</dbReference>
<evidence type="ECO:0000313" key="3">
    <source>
        <dbReference type="Proteomes" id="UP000053477"/>
    </source>
</evidence>
<organism evidence="2 3">
    <name type="scientific">Schizopora paradoxa</name>
    <dbReference type="NCBI Taxonomy" id="27342"/>
    <lineage>
        <taxon>Eukaryota</taxon>
        <taxon>Fungi</taxon>
        <taxon>Dikarya</taxon>
        <taxon>Basidiomycota</taxon>
        <taxon>Agaricomycotina</taxon>
        <taxon>Agaricomycetes</taxon>
        <taxon>Hymenochaetales</taxon>
        <taxon>Schizoporaceae</taxon>
        <taxon>Schizopora</taxon>
    </lineage>
</organism>